<name>E8WYC5_GRATM</name>
<accession>E8WYC5</accession>
<keyword evidence="3" id="KW-1185">Reference proteome</keyword>
<dbReference type="EMBL" id="CP002480">
    <property type="protein sequence ID" value="ADW69831.1"/>
    <property type="molecule type" value="Genomic_DNA"/>
</dbReference>
<evidence type="ECO:0008006" key="4">
    <source>
        <dbReference type="Google" id="ProtNLM"/>
    </source>
</evidence>
<dbReference type="Proteomes" id="UP000000343">
    <property type="component" value="Chromosome"/>
</dbReference>
<dbReference type="eggNOG" id="ENOG50332Z0">
    <property type="taxonomic scope" value="Bacteria"/>
</dbReference>
<dbReference type="AlphaFoldDB" id="E8WYC5"/>
<organism evidence="3">
    <name type="scientific">Granulicella tundricola (strain ATCC BAA-1859 / DSM 23138 / MP5ACTX9)</name>
    <dbReference type="NCBI Taxonomy" id="1198114"/>
    <lineage>
        <taxon>Bacteria</taxon>
        <taxon>Pseudomonadati</taxon>
        <taxon>Acidobacteriota</taxon>
        <taxon>Terriglobia</taxon>
        <taxon>Terriglobales</taxon>
        <taxon>Acidobacteriaceae</taxon>
        <taxon>Granulicella</taxon>
    </lineage>
</organism>
<sequence>MSQSNPDQPNQPDQANAQTTIHISNTEAYRDGYANSVQVRMSVWDFQLVFGTMRQDSADAVTLQNFQGVYLSPQQAKALWNVLGNNLAQYEATFGQLTLEPQPPGKIQIIPIPQPGGPVN</sequence>
<evidence type="ECO:0000313" key="2">
    <source>
        <dbReference type="EMBL" id="ADW69831.1"/>
    </source>
</evidence>
<proteinExistence type="predicted"/>
<evidence type="ECO:0000313" key="3">
    <source>
        <dbReference type="Proteomes" id="UP000000343"/>
    </source>
</evidence>
<protein>
    <recommendedName>
        <fullName evidence="4">DUF3467 domain-containing protein</fullName>
    </recommendedName>
</protein>
<dbReference type="RefSeq" id="WP_013581146.1">
    <property type="nucleotide sequence ID" value="NC_015064.1"/>
</dbReference>
<reference evidence="3" key="1">
    <citation type="submission" date="2011-01" db="EMBL/GenBank/DDBJ databases">
        <title>Complete sequence of chromosome of Acidobacterium sp. MP5ACTX9.</title>
        <authorList>
            <consortium name="US DOE Joint Genome Institute"/>
            <person name="Lucas S."/>
            <person name="Copeland A."/>
            <person name="Lapidus A."/>
            <person name="Cheng J.-F."/>
            <person name="Goodwin L."/>
            <person name="Pitluck S."/>
            <person name="Teshima H."/>
            <person name="Detter J.C."/>
            <person name="Han C."/>
            <person name="Tapia R."/>
            <person name="Land M."/>
            <person name="Hauser L."/>
            <person name="Kyrpides N."/>
            <person name="Ivanova N."/>
            <person name="Ovchinnikova G."/>
            <person name="Pagani I."/>
            <person name="Rawat S.R."/>
            <person name="Mannisto M."/>
            <person name="Haggblom M.M."/>
            <person name="Woyke T."/>
        </authorList>
    </citation>
    <scope>NUCLEOTIDE SEQUENCE [LARGE SCALE GENOMIC DNA]</scope>
    <source>
        <strain evidence="3">MP5ACTX9</strain>
    </source>
</reference>
<gene>
    <name evidence="2" type="ordered locus">AciX9_2808</name>
</gene>
<dbReference type="HOGENOM" id="CLU_175277_0_0_0"/>
<dbReference type="InterPro" id="IPR021857">
    <property type="entry name" value="DUF3467"/>
</dbReference>
<feature type="region of interest" description="Disordered" evidence="1">
    <location>
        <begin position="1"/>
        <end position="21"/>
    </location>
</feature>
<dbReference type="STRING" id="1198114.AciX9_2808"/>
<dbReference type="PaxDb" id="1198114-AciX9_2808"/>
<dbReference type="OrthoDB" id="120776at2"/>
<evidence type="ECO:0000256" key="1">
    <source>
        <dbReference type="SAM" id="MobiDB-lite"/>
    </source>
</evidence>
<dbReference type="KEGG" id="acm:AciX9_2808"/>
<feature type="compositionally biased region" description="Low complexity" evidence="1">
    <location>
        <begin position="1"/>
        <end position="18"/>
    </location>
</feature>
<dbReference type="Pfam" id="PF11950">
    <property type="entry name" value="DUF3467"/>
    <property type="match status" value="1"/>
</dbReference>